<keyword evidence="2" id="KW-1185">Reference proteome</keyword>
<keyword evidence="1" id="KW-0808">Transferase</keyword>
<dbReference type="STRING" id="529505.SAMN05421761_12244"/>
<dbReference type="SUPFAM" id="SSF53756">
    <property type="entry name" value="UDP-Glycosyltransferase/glycogen phosphorylase"/>
    <property type="match status" value="1"/>
</dbReference>
<dbReference type="OrthoDB" id="925984at2"/>
<evidence type="ECO:0000313" key="1">
    <source>
        <dbReference type="EMBL" id="SIT15349.1"/>
    </source>
</evidence>
<reference evidence="2" key="1">
    <citation type="submission" date="2017-01" db="EMBL/GenBank/DDBJ databases">
        <authorList>
            <person name="Varghese N."/>
            <person name="Submissions S."/>
        </authorList>
    </citation>
    <scope>NUCLEOTIDE SEQUENCE [LARGE SCALE GENOMIC DNA]</scope>
    <source>
        <strain evidence="2">DSM 46698</strain>
    </source>
</reference>
<dbReference type="Proteomes" id="UP000186026">
    <property type="component" value="Unassembled WGS sequence"/>
</dbReference>
<protein>
    <submittedName>
        <fullName evidence="1">Glycosyltransferase involved in cell wall bisynthesis</fullName>
    </submittedName>
</protein>
<organism evidence="1 2">
    <name type="scientific">Belliella pelovolcani</name>
    <dbReference type="NCBI Taxonomy" id="529505"/>
    <lineage>
        <taxon>Bacteria</taxon>
        <taxon>Pseudomonadati</taxon>
        <taxon>Bacteroidota</taxon>
        <taxon>Cytophagia</taxon>
        <taxon>Cytophagales</taxon>
        <taxon>Cyclobacteriaceae</taxon>
        <taxon>Belliella</taxon>
    </lineage>
</organism>
<name>A0A1N7PY27_9BACT</name>
<gene>
    <name evidence="1" type="ORF">SAMN05421761_12244</name>
</gene>
<dbReference type="Gene3D" id="3.40.50.2000">
    <property type="entry name" value="Glycogen Phosphorylase B"/>
    <property type="match status" value="1"/>
</dbReference>
<evidence type="ECO:0000313" key="2">
    <source>
        <dbReference type="Proteomes" id="UP000186026"/>
    </source>
</evidence>
<dbReference type="GO" id="GO:0016740">
    <property type="term" value="F:transferase activity"/>
    <property type="evidence" value="ECO:0007669"/>
    <property type="project" value="UniProtKB-KW"/>
</dbReference>
<dbReference type="RefSeq" id="WP_076502972.1">
    <property type="nucleotide sequence ID" value="NZ_FTOP01000022.1"/>
</dbReference>
<dbReference type="EMBL" id="FTOP01000022">
    <property type="protein sequence ID" value="SIT15349.1"/>
    <property type="molecule type" value="Genomic_DNA"/>
</dbReference>
<dbReference type="AlphaFoldDB" id="A0A1N7PY27"/>
<proteinExistence type="predicted"/>
<sequence length="373" mass="43472">MQKPRIVIASTLKPLLDPRSFYRFALSLRETNKYRLNIIGFSTKKAVDQSDIHFHSLFESKRTAFKRLFVGIKFLRLLKMIRPKLIIVTTYELLLPAVIYKVFNRCKLIYDVQENHRFNVRYNSVNSKPFQFLILPLIQLIEFGSRPFIDQYILAEVCYKEEMPWVGNAVILENKYFGEYKEVVPKRFEANQPLNFLIAGTLTEVYGILEGIYWFGEFVKQFPSARLHVIGHVTMEEYAQKILEAAVSISQILLDISFTPIPYERILDAYEVADLVLMPYYQIPSISPKVPSKMYECLAMGIPFLHAPNEKWASITNQYQAGFEVDFSDMTNIPRVIDHIFNATFFEQGIVKSAYWKAKEQEILKQLIGDNLK</sequence>
<accession>A0A1N7PY27</accession>